<organism evidence="1 2">
    <name type="scientific">Streptomyces minutiscleroticus</name>
    <dbReference type="NCBI Taxonomy" id="68238"/>
    <lineage>
        <taxon>Bacteria</taxon>
        <taxon>Bacillati</taxon>
        <taxon>Actinomycetota</taxon>
        <taxon>Actinomycetes</taxon>
        <taxon>Kitasatosporales</taxon>
        <taxon>Streptomycetaceae</taxon>
        <taxon>Streptomyces</taxon>
    </lineage>
</organism>
<gene>
    <name evidence="1" type="ORF">GCM10010358_63200</name>
</gene>
<comment type="caution">
    <text evidence="1">The sequence shown here is derived from an EMBL/GenBank/DDBJ whole genome shotgun (WGS) entry which is preliminary data.</text>
</comment>
<proteinExistence type="predicted"/>
<dbReference type="AlphaFoldDB" id="A0A918NW46"/>
<dbReference type="EMBL" id="BMVU01000044">
    <property type="protein sequence ID" value="GGY00706.1"/>
    <property type="molecule type" value="Genomic_DNA"/>
</dbReference>
<evidence type="ECO:0000313" key="1">
    <source>
        <dbReference type="EMBL" id="GGY00706.1"/>
    </source>
</evidence>
<keyword evidence="2" id="KW-1185">Reference proteome</keyword>
<reference evidence="1" key="1">
    <citation type="journal article" date="2014" name="Int. J. Syst. Evol. Microbiol.">
        <title>Complete genome sequence of Corynebacterium casei LMG S-19264T (=DSM 44701T), isolated from a smear-ripened cheese.</title>
        <authorList>
            <consortium name="US DOE Joint Genome Institute (JGI-PGF)"/>
            <person name="Walter F."/>
            <person name="Albersmeier A."/>
            <person name="Kalinowski J."/>
            <person name="Ruckert C."/>
        </authorList>
    </citation>
    <scope>NUCLEOTIDE SEQUENCE</scope>
    <source>
        <strain evidence="1">JCM 4790</strain>
    </source>
</reference>
<evidence type="ECO:0000313" key="2">
    <source>
        <dbReference type="Proteomes" id="UP000619244"/>
    </source>
</evidence>
<name>A0A918NW46_9ACTN</name>
<sequence length="66" mass="7247">MGVVVHRRPCMGIPGFGRRGKRIPASEARSPGVRFAVRGMGPVVSRLDVVCGRPLPWWQRRLPGAV</sequence>
<protein>
    <submittedName>
        <fullName evidence="1">Uncharacterized protein</fullName>
    </submittedName>
</protein>
<reference evidence="1" key="2">
    <citation type="submission" date="2020-09" db="EMBL/GenBank/DDBJ databases">
        <authorList>
            <person name="Sun Q."/>
            <person name="Ohkuma M."/>
        </authorList>
    </citation>
    <scope>NUCLEOTIDE SEQUENCE</scope>
    <source>
        <strain evidence="1">JCM 4790</strain>
    </source>
</reference>
<accession>A0A918NW46</accession>
<dbReference type="Proteomes" id="UP000619244">
    <property type="component" value="Unassembled WGS sequence"/>
</dbReference>